<dbReference type="OrthoDB" id="3550781at2759"/>
<sequence length="447" mass="49650">MDRPSGPSLTAKLPPMPVNQFIANEEVVSGALGPLETAVDAQPFTTIPSGTERPWYDLRTFLNVIRERAERIGLRFSRGKPRRPRRPRWLGGTKQGITVTTSTPEANSPRRLRRRGRESQIHDQSYERHSTNDSADIIERPIPVQAQGGDPSNEVSVSRLSAVFMTEDEARERAGVEVRRLSLGHPELFQPSSSKPIADNDIGIGTSPYVYIEPNQVDGGDETTLSRRYSETEHPSGGYAPPHVRHDDHDDDEFVSSAVMVKDRTGNSKAVKMFYDTMTAVNWVSECFASTFGLELRPILREDLKVYKTINATFIPRHYVELQLQNESLGMEGFTTLRCNVTPSMDGIGLMAGRQFMKEYRVIVDANARRDIFVTTSSKANAAQCEARKQHLEQSKKEYEKAKELSASTAGPSTQQSAASTHEPLAPSSRTSTHASSSDIKQSESKG</sequence>
<dbReference type="KEGG" id="psco:LY89DRAFT_670333"/>
<proteinExistence type="predicted"/>
<dbReference type="Proteomes" id="UP000070700">
    <property type="component" value="Unassembled WGS sequence"/>
</dbReference>
<evidence type="ECO:0000313" key="3">
    <source>
        <dbReference type="Proteomes" id="UP000070700"/>
    </source>
</evidence>
<feature type="compositionally biased region" description="Polar residues" evidence="1">
    <location>
        <begin position="406"/>
        <end position="420"/>
    </location>
</feature>
<dbReference type="AlphaFoldDB" id="A0A194X6T2"/>
<feature type="region of interest" description="Disordered" evidence="1">
    <location>
        <begin position="77"/>
        <end position="137"/>
    </location>
</feature>
<organism evidence="2 3">
    <name type="scientific">Mollisia scopiformis</name>
    <name type="common">Conifer needle endophyte fungus</name>
    <name type="synonym">Phialocephala scopiformis</name>
    <dbReference type="NCBI Taxonomy" id="149040"/>
    <lineage>
        <taxon>Eukaryota</taxon>
        <taxon>Fungi</taxon>
        <taxon>Dikarya</taxon>
        <taxon>Ascomycota</taxon>
        <taxon>Pezizomycotina</taxon>
        <taxon>Leotiomycetes</taxon>
        <taxon>Helotiales</taxon>
        <taxon>Mollisiaceae</taxon>
        <taxon>Mollisia</taxon>
    </lineage>
</organism>
<feature type="compositionally biased region" description="Low complexity" evidence="1">
    <location>
        <begin position="428"/>
        <end position="438"/>
    </location>
</feature>
<feature type="region of interest" description="Disordered" evidence="1">
    <location>
        <begin position="385"/>
        <end position="447"/>
    </location>
</feature>
<feature type="compositionally biased region" description="Basic and acidic residues" evidence="1">
    <location>
        <begin position="386"/>
        <end position="404"/>
    </location>
</feature>
<protein>
    <submittedName>
        <fullName evidence="2">Uncharacterized protein</fullName>
    </submittedName>
</protein>
<name>A0A194X6T2_MOLSC</name>
<dbReference type="GeneID" id="28822879"/>
<dbReference type="EMBL" id="KQ947417">
    <property type="protein sequence ID" value="KUJ15789.1"/>
    <property type="molecule type" value="Genomic_DNA"/>
</dbReference>
<feature type="compositionally biased region" description="Polar residues" evidence="1">
    <location>
        <begin position="95"/>
        <end position="106"/>
    </location>
</feature>
<dbReference type="InParanoid" id="A0A194X6T2"/>
<dbReference type="RefSeq" id="XP_018070144.1">
    <property type="nucleotide sequence ID" value="XM_018213153.1"/>
</dbReference>
<accession>A0A194X6T2</accession>
<evidence type="ECO:0000256" key="1">
    <source>
        <dbReference type="SAM" id="MobiDB-lite"/>
    </source>
</evidence>
<feature type="compositionally biased region" description="Basic residues" evidence="1">
    <location>
        <begin position="77"/>
        <end position="88"/>
    </location>
</feature>
<gene>
    <name evidence="2" type="ORF">LY89DRAFT_670333</name>
</gene>
<evidence type="ECO:0000313" key="2">
    <source>
        <dbReference type="EMBL" id="KUJ15789.1"/>
    </source>
</evidence>
<keyword evidence="3" id="KW-1185">Reference proteome</keyword>
<feature type="compositionally biased region" description="Basic and acidic residues" evidence="1">
    <location>
        <begin position="117"/>
        <end position="131"/>
    </location>
</feature>
<reference evidence="2 3" key="1">
    <citation type="submission" date="2015-10" db="EMBL/GenBank/DDBJ databases">
        <title>Full genome of DAOMC 229536 Phialocephala scopiformis, a fungal endophyte of spruce producing the potent anti-insectan compound rugulosin.</title>
        <authorList>
            <consortium name="DOE Joint Genome Institute"/>
            <person name="Walker A.K."/>
            <person name="Frasz S.L."/>
            <person name="Seifert K.A."/>
            <person name="Miller J.D."/>
            <person name="Mondo S.J."/>
            <person name="Labutti K."/>
            <person name="Lipzen A."/>
            <person name="Dockter R."/>
            <person name="Kennedy M."/>
            <person name="Grigoriev I.V."/>
            <person name="Spatafora J.W."/>
        </authorList>
    </citation>
    <scope>NUCLEOTIDE SEQUENCE [LARGE SCALE GENOMIC DNA]</scope>
    <source>
        <strain evidence="2 3">CBS 120377</strain>
    </source>
</reference>